<feature type="signal peptide" evidence="1">
    <location>
        <begin position="1"/>
        <end position="24"/>
    </location>
</feature>
<evidence type="ECO:0000313" key="3">
    <source>
        <dbReference type="Proteomes" id="UP000095342"/>
    </source>
</evidence>
<proteinExistence type="predicted"/>
<dbReference type="EMBL" id="CP017448">
    <property type="protein sequence ID" value="AOV15663.1"/>
    <property type="molecule type" value="Genomic_DNA"/>
</dbReference>
<keyword evidence="3" id="KW-1185">Reference proteome</keyword>
<dbReference type="Proteomes" id="UP000095342">
    <property type="component" value="Chromosome"/>
</dbReference>
<feature type="chain" id="PRO_5009109707" evidence="1">
    <location>
        <begin position="25"/>
        <end position="114"/>
    </location>
</feature>
<protein>
    <submittedName>
        <fullName evidence="2">Uncharacterized protein</fullName>
    </submittedName>
</protein>
<accession>A0A1D8K3X3</accession>
<organism evidence="2 3">
    <name type="scientific">Acidihalobacter aeolianus</name>
    <dbReference type="NCBI Taxonomy" id="2792603"/>
    <lineage>
        <taxon>Bacteria</taxon>
        <taxon>Pseudomonadati</taxon>
        <taxon>Pseudomonadota</taxon>
        <taxon>Gammaproteobacteria</taxon>
        <taxon>Chromatiales</taxon>
        <taxon>Ectothiorhodospiraceae</taxon>
        <taxon>Acidihalobacter</taxon>
    </lineage>
</organism>
<gene>
    <name evidence="2" type="ORF">BJI67_00040</name>
</gene>
<sequence>MKLHNAIGSLAVGVVVSFPALAIANTQLDQPENNCLTWTLVGKTQPNLETVQQYWNAAEVQVRKAAASIMASAPARLGFYLGAANEPPMSIVGQDFRQDLAGRIKYGFYLVSTF</sequence>
<dbReference type="AlphaFoldDB" id="A0A1D8K3X3"/>
<dbReference type="KEGG" id="aaeo:BJI67_00040"/>
<reference evidence="2 3" key="1">
    <citation type="submission" date="2016-09" db="EMBL/GenBank/DDBJ databases">
        <title>Acidihalobacter prosperus V6 (DSM14174).</title>
        <authorList>
            <person name="Khaleque H.N."/>
            <person name="Ramsay J.P."/>
            <person name="Murphy R.J.T."/>
            <person name="Kaksonen A.H."/>
            <person name="Boxall N.J."/>
            <person name="Watkin E.L.J."/>
        </authorList>
    </citation>
    <scope>NUCLEOTIDE SEQUENCE [LARGE SCALE GENOMIC DNA]</scope>
    <source>
        <strain evidence="2 3">V6</strain>
    </source>
</reference>
<dbReference type="RefSeq" id="WP_070071264.1">
    <property type="nucleotide sequence ID" value="NZ_CP017448.1"/>
</dbReference>
<keyword evidence="1" id="KW-0732">Signal</keyword>
<evidence type="ECO:0000313" key="2">
    <source>
        <dbReference type="EMBL" id="AOV15663.1"/>
    </source>
</evidence>
<name>A0A1D8K3X3_9GAMM</name>
<evidence type="ECO:0000256" key="1">
    <source>
        <dbReference type="SAM" id="SignalP"/>
    </source>
</evidence>